<comment type="caution">
    <text evidence="2">The sequence shown here is derived from an EMBL/GenBank/DDBJ whole genome shotgun (WGS) entry which is preliminary data.</text>
</comment>
<keyword evidence="1" id="KW-0732">Signal</keyword>
<protein>
    <submittedName>
        <fullName evidence="2">Uncharacterized protein</fullName>
    </submittedName>
</protein>
<dbReference type="EMBL" id="JAKJXO020000003">
    <property type="protein sequence ID" value="KAL1608451.1"/>
    <property type="molecule type" value="Genomic_DNA"/>
</dbReference>
<evidence type="ECO:0000313" key="2">
    <source>
        <dbReference type="EMBL" id="KAL1608451.1"/>
    </source>
</evidence>
<feature type="chain" id="PRO_5046106553" evidence="1">
    <location>
        <begin position="24"/>
        <end position="268"/>
    </location>
</feature>
<name>A0ABR3RVJ8_9PLEO</name>
<dbReference type="PANTHER" id="PTHR47784:SF5">
    <property type="entry name" value="STEROL UPTAKE CONTROL PROTEIN 2"/>
    <property type="match status" value="1"/>
</dbReference>
<proteinExistence type="predicted"/>
<dbReference type="PANTHER" id="PTHR47784">
    <property type="entry name" value="STEROL UPTAKE CONTROL PROTEIN 2"/>
    <property type="match status" value="1"/>
</dbReference>
<accession>A0ABR3RVJ8</accession>
<dbReference type="Proteomes" id="UP001521785">
    <property type="component" value="Unassembled WGS sequence"/>
</dbReference>
<evidence type="ECO:0000256" key="1">
    <source>
        <dbReference type="SAM" id="SignalP"/>
    </source>
</evidence>
<reference evidence="2 3" key="1">
    <citation type="submission" date="2024-02" db="EMBL/GenBank/DDBJ databases">
        <title>De novo assembly and annotation of 12 fungi associated with fruit tree decline syndrome in Ontario, Canada.</title>
        <authorList>
            <person name="Sulman M."/>
            <person name="Ellouze W."/>
            <person name="Ilyukhin E."/>
        </authorList>
    </citation>
    <scope>NUCLEOTIDE SEQUENCE [LARGE SCALE GENOMIC DNA]</scope>
    <source>
        <strain evidence="2 3">M42-189</strain>
    </source>
</reference>
<gene>
    <name evidence="2" type="ORF">SLS60_003393</name>
</gene>
<evidence type="ECO:0000313" key="3">
    <source>
        <dbReference type="Proteomes" id="UP001521785"/>
    </source>
</evidence>
<sequence>MAQQCPFLMRGILALSALHLAKTTLDRDTRVNYLRTAAYHQDLALPEYRTTLLDVTKENVAAVMAFSAILTIYSFAAPKDPGRVFAECPPEWIFLHRGVGDIPSHWQSWIQNTFLDRQMHRRRLQPVDPSLNPEDYRLHCLEALIASLPLEEANEAPAYEGALYWLRQAYAHTYNPESITGGLHALLFWIERVPQGYMDLLSMQRPRAMILLANAVVLVKRASHFWYLEGFAEHTIAEAKQVVDFELLPWIDWPMQVCGMVQAETQHI</sequence>
<organism evidence="2 3">
    <name type="scientific">Paraconiothyrium brasiliense</name>
    <dbReference type="NCBI Taxonomy" id="300254"/>
    <lineage>
        <taxon>Eukaryota</taxon>
        <taxon>Fungi</taxon>
        <taxon>Dikarya</taxon>
        <taxon>Ascomycota</taxon>
        <taxon>Pezizomycotina</taxon>
        <taxon>Dothideomycetes</taxon>
        <taxon>Pleosporomycetidae</taxon>
        <taxon>Pleosporales</taxon>
        <taxon>Massarineae</taxon>
        <taxon>Didymosphaeriaceae</taxon>
        <taxon>Paraconiothyrium</taxon>
    </lineage>
</organism>
<feature type="signal peptide" evidence="1">
    <location>
        <begin position="1"/>
        <end position="23"/>
    </location>
</feature>
<dbReference type="InterPro" id="IPR053157">
    <property type="entry name" value="Sterol_Uptake_Regulator"/>
</dbReference>
<keyword evidence="3" id="KW-1185">Reference proteome</keyword>